<feature type="coiled-coil region" evidence="3">
    <location>
        <begin position="154"/>
        <end position="251"/>
    </location>
</feature>
<sequence>MNSVEVVTSPTGAIRQEPEGINEKDHKQLVEGDNNSLCGDDEELDPRVEIELEKLNKASMEINILEKELDEARAVFRQRLTDAAKTLKQLGKSIGNNIDKARPYFEMLSQSKKAQAECQNAAVTYEKAFQLHKGARDTIKIAEDKLMNNPGMFDAAWQEMLNNANLRIMEAEKEKYKNEQLHHESTLAYLELAKRASQLEKELRKSVNKARPYFEQRAFYLGYLEKQKEHVQDLESKYAKAKVQYSESLKNLEIISEEIHSKRNENKRGECVGAEADSSPPSAQLSRRRSTLRRQSEEKIKTALSRQRSQPTAGLWKYRHSLLLDLDVDFDIGREDGIDSQLRSPTQKKPLSPGAKSIDIGCVNMKYYDDFQVLDISPFLDKNKVGSPTKTSEKKLSYAIIPPIHELPSDVLQQDGHQQATSSTGVEANSDSNASPRKHSHAVVITMDDVIKHPHQTDGGRHSKADFVNHLSMVEEIVETPVDNGESKTLTSVETVNQDISNLKTTDSEITKVGLQAPFNESETLRSELDEDLGNMKITDSEIRDNVIDSKEAELGTIKDTSIES</sequence>
<evidence type="ECO:0000313" key="5">
    <source>
        <dbReference type="EnsemblMetazoa" id="CLYHEMP015700.1"/>
    </source>
</evidence>
<keyword evidence="6" id="KW-1185">Reference proteome</keyword>
<dbReference type="AlphaFoldDB" id="A0A7M5X1S4"/>
<dbReference type="OrthoDB" id="446789at2759"/>
<comment type="similarity">
    <text evidence="1">Belongs to the SH3BP5 family.</text>
</comment>
<dbReference type="GO" id="GO:0035556">
    <property type="term" value="P:intracellular signal transduction"/>
    <property type="evidence" value="ECO:0007669"/>
    <property type="project" value="InterPro"/>
</dbReference>
<feature type="region of interest" description="Disordered" evidence="4">
    <location>
        <begin position="336"/>
        <end position="355"/>
    </location>
</feature>
<name>A0A7M5X1S4_9CNID</name>
<accession>A0A7M5X1S4</accession>
<evidence type="ECO:0000256" key="3">
    <source>
        <dbReference type="SAM" id="Coils"/>
    </source>
</evidence>
<proteinExistence type="inferred from homology"/>
<feature type="region of interest" description="Disordered" evidence="4">
    <location>
        <begin position="413"/>
        <end position="439"/>
    </location>
</feature>
<dbReference type="Pfam" id="PF05276">
    <property type="entry name" value="SH3BP5"/>
    <property type="match status" value="1"/>
</dbReference>
<evidence type="ECO:0000313" key="6">
    <source>
        <dbReference type="Proteomes" id="UP000594262"/>
    </source>
</evidence>
<dbReference type="GO" id="GO:0005737">
    <property type="term" value="C:cytoplasm"/>
    <property type="evidence" value="ECO:0007669"/>
    <property type="project" value="TreeGrafter"/>
</dbReference>
<feature type="coiled-coil region" evidence="3">
    <location>
        <begin position="48"/>
        <end position="75"/>
    </location>
</feature>
<evidence type="ECO:0000256" key="1">
    <source>
        <dbReference type="ARBA" id="ARBA00007796"/>
    </source>
</evidence>
<evidence type="ECO:0000256" key="4">
    <source>
        <dbReference type="SAM" id="MobiDB-lite"/>
    </source>
</evidence>
<keyword evidence="2 3" id="KW-0175">Coiled coil</keyword>
<protein>
    <recommendedName>
        <fullName evidence="7">SH3 domain-binding protein 5</fullName>
    </recommendedName>
</protein>
<feature type="region of interest" description="Disordered" evidence="4">
    <location>
        <begin position="265"/>
        <end position="305"/>
    </location>
</feature>
<dbReference type="InterPro" id="IPR007940">
    <property type="entry name" value="SH3BP5"/>
</dbReference>
<evidence type="ECO:0000256" key="2">
    <source>
        <dbReference type="ARBA" id="ARBA00023054"/>
    </source>
</evidence>
<feature type="compositionally biased region" description="Polar residues" evidence="4">
    <location>
        <begin position="413"/>
        <end position="435"/>
    </location>
</feature>
<dbReference type="PANTHER" id="PTHR19423:SF1">
    <property type="entry name" value="SH3 DOMAIN-BINDING PROTEIN 5"/>
    <property type="match status" value="1"/>
</dbReference>
<dbReference type="PANTHER" id="PTHR19423">
    <property type="entry name" value="SH3 DOMAIN-BINDING PROTEIN 5"/>
    <property type="match status" value="1"/>
</dbReference>
<dbReference type="EnsemblMetazoa" id="CLYHEMT015700.1">
    <property type="protein sequence ID" value="CLYHEMP015700.1"/>
    <property type="gene ID" value="CLYHEMG015700"/>
</dbReference>
<reference evidence="5" key="1">
    <citation type="submission" date="2021-01" db="UniProtKB">
        <authorList>
            <consortium name="EnsemblMetazoa"/>
        </authorList>
    </citation>
    <scope>IDENTIFICATION</scope>
</reference>
<evidence type="ECO:0008006" key="7">
    <source>
        <dbReference type="Google" id="ProtNLM"/>
    </source>
</evidence>
<organism evidence="5 6">
    <name type="scientific">Clytia hemisphaerica</name>
    <dbReference type="NCBI Taxonomy" id="252671"/>
    <lineage>
        <taxon>Eukaryota</taxon>
        <taxon>Metazoa</taxon>
        <taxon>Cnidaria</taxon>
        <taxon>Hydrozoa</taxon>
        <taxon>Hydroidolina</taxon>
        <taxon>Leptothecata</taxon>
        <taxon>Obeliida</taxon>
        <taxon>Clytiidae</taxon>
        <taxon>Clytia</taxon>
    </lineage>
</organism>
<dbReference type="GO" id="GO:0004860">
    <property type="term" value="F:protein kinase inhibitor activity"/>
    <property type="evidence" value="ECO:0007669"/>
    <property type="project" value="TreeGrafter"/>
</dbReference>
<dbReference type="Proteomes" id="UP000594262">
    <property type="component" value="Unplaced"/>
</dbReference>